<reference evidence="7" key="2">
    <citation type="submission" date="2025-08" db="UniProtKB">
        <authorList>
            <consortium name="RefSeq"/>
        </authorList>
    </citation>
    <scope>IDENTIFICATION</scope>
    <source>
        <tissue evidence="7">Young leaves</tissue>
    </source>
</reference>
<dbReference type="RefSeq" id="XP_008782511.1">
    <property type="nucleotide sequence ID" value="XM_008784289.4"/>
</dbReference>
<evidence type="ECO:0000256" key="1">
    <source>
        <dbReference type="ARBA" id="ARBA00004141"/>
    </source>
</evidence>
<dbReference type="KEGG" id="pda:103702011"/>
<dbReference type="GeneID" id="103702011"/>
<reference evidence="6" key="1">
    <citation type="journal article" date="2019" name="Nat. Commun.">
        <title>Genome-wide association mapping of date palm fruit traits.</title>
        <authorList>
            <person name="Hazzouri K.M."/>
            <person name="Gros-Balthazard M."/>
            <person name="Flowers J.M."/>
            <person name="Copetti D."/>
            <person name="Lemansour A."/>
            <person name="Lebrun M."/>
            <person name="Masmoudi K."/>
            <person name="Ferrand S."/>
            <person name="Dhar M.I."/>
            <person name="Fresquez Z.A."/>
            <person name="Rosas U."/>
            <person name="Zhang J."/>
            <person name="Talag J."/>
            <person name="Lee S."/>
            <person name="Kudrna D."/>
            <person name="Powell R.F."/>
            <person name="Leitch I.J."/>
            <person name="Krueger R.R."/>
            <person name="Wing R.A."/>
            <person name="Amiri K.M.A."/>
            <person name="Purugganan M.D."/>
        </authorList>
    </citation>
    <scope>NUCLEOTIDE SEQUENCE [LARGE SCALE GENOMIC DNA]</scope>
    <source>
        <strain evidence="6">cv. Khalas</strain>
    </source>
</reference>
<dbReference type="InterPro" id="IPR007203">
    <property type="entry name" value="ORMDL"/>
</dbReference>
<evidence type="ECO:0000256" key="5">
    <source>
        <dbReference type="SAM" id="Phobius"/>
    </source>
</evidence>
<sequence>MLKLYVEAPPPPVLNRNTEWVMYPGVWTAYVLLIFFAWIAVLSLLRCSPGVAWTVVNLAHFFVTYHCFHWRKGTPFAEDQGIYNGLTWWEQMDNGKQLTNNRKFLATVPVILRYLIASHTTDYQHPMLFLNTLAVFVLVVAKFPNMHKVRIFGINGDH</sequence>
<gene>
    <name evidence="7" type="primary">LOC103702011</name>
</gene>
<feature type="transmembrane region" description="Helical" evidence="5">
    <location>
        <begin position="123"/>
        <end position="141"/>
    </location>
</feature>
<keyword evidence="2 5" id="KW-0812">Transmembrane</keyword>
<feature type="transmembrane region" description="Helical" evidence="5">
    <location>
        <begin position="51"/>
        <end position="71"/>
    </location>
</feature>
<protein>
    <submittedName>
        <fullName evidence="7">ORM1-like protein 2 isoform X2</fullName>
    </submittedName>
</protein>
<name>A0A8B7BP40_PHODC</name>
<dbReference type="Proteomes" id="UP000228380">
    <property type="component" value="Chromosome 6"/>
</dbReference>
<keyword evidence="3 5" id="KW-1133">Transmembrane helix</keyword>
<evidence type="ECO:0000313" key="6">
    <source>
        <dbReference type="Proteomes" id="UP000228380"/>
    </source>
</evidence>
<keyword evidence="6" id="KW-1185">Reference proteome</keyword>
<evidence type="ECO:0000256" key="4">
    <source>
        <dbReference type="ARBA" id="ARBA00023136"/>
    </source>
</evidence>
<evidence type="ECO:0000256" key="3">
    <source>
        <dbReference type="ARBA" id="ARBA00022989"/>
    </source>
</evidence>
<dbReference type="Pfam" id="PF04061">
    <property type="entry name" value="ORMDL"/>
    <property type="match status" value="1"/>
</dbReference>
<evidence type="ECO:0000313" key="7">
    <source>
        <dbReference type="RefSeq" id="XP_008782511.1"/>
    </source>
</evidence>
<evidence type="ECO:0000256" key="2">
    <source>
        <dbReference type="ARBA" id="ARBA00022692"/>
    </source>
</evidence>
<organism evidence="6 7">
    <name type="scientific">Phoenix dactylifera</name>
    <name type="common">Date palm</name>
    <dbReference type="NCBI Taxonomy" id="42345"/>
    <lineage>
        <taxon>Eukaryota</taxon>
        <taxon>Viridiplantae</taxon>
        <taxon>Streptophyta</taxon>
        <taxon>Embryophyta</taxon>
        <taxon>Tracheophyta</taxon>
        <taxon>Spermatophyta</taxon>
        <taxon>Magnoliopsida</taxon>
        <taxon>Liliopsida</taxon>
        <taxon>Arecaceae</taxon>
        <taxon>Coryphoideae</taxon>
        <taxon>Phoeniceae</taxon>
        <taxon>Phoenix</taxon>
    </lineage>
</organism>
<dbReference type="PANTHER" id="PTHR12665">
    <property type="entry name" value="ORMDL PROTEINS"/>
    <property type="match status" value="1"/>
</dbReference>
<dbReference type="OrthoDB" id="1932233at2759"/>
<proteinExistence type="predicted"/>
<keyword evidence="4 5" id="KW-0472">Membrane</keyword>
<dbReference type="PIRSF" id="PIRSF018147">
    <property type="entry name" value="ORMDL"/>
    <property type="match status" value="1"/>
</dbReference>
<comment type="subcellular location">
    <subcellularLocation>
        <location evidence="1">Membrane</location>
        <topology evidence="1">Multi-pass membrane protein</topology>
    </subcellularLocation>
</comment>
<feature type="transmembrane region" description="Helical" evidence="5">
    <location>
        <begin position="20"/>
        <end position="44"/>
    </location>
</feature>
<dbReference type="GO" id="GO:0005789">
    <property type="term" value="C:endoplasmic reticulum membrane"/>
    <property type="evidence" value="ECO:0007669"/>
    <property type="project" value="InterPro"/>
</dbReference>
<dbReference type="AlphaFoldDB" id="A0A8B7BP40"/>
<accession>A0A8B7BP40</accession>